<dbReference type="EMBL" id="BMYW01000003">
    <property type="protein sequence ID" value="GGX87054.1"/>
    <property type="molecule type" value="Genomic_DNA"/>
</dbReference>
<accession>A0ABQ2YLK1</accession>
<comment type="caution">
    <text evidence="2">The sequence shown here is derived from an EMBL/GenBank/DDBJ whole genome shotgun (WGS) entry which is preliminary data.</text>
</comment>
<evidence type="ECO:0000313" key="3">
    <source>
        <dbReference type="Proteomes" id="UP000600877"/>
    </source>
</evidence>
<name>A0ABQ2YLK1_9NEIS</name>
<gene>
    <name evidence="1 2" type="primary">smg</name>
    <name evidence="2" type="ORF">GCM10011290_13700</name>
</gene>
<dbReference type="RefSeq" id="WP_189352788.1">
    <property type="nucleotide sequence ID" value="NZ_BMYW01000003.1"/>
</dbReference>
<reference evidence="3" key="1">
    <citation type="journal article" date="2019" name="Int. J. Syst. Evol. Microbiol.">
        <title>The Global Catalogue of Microorganisms (GCM) 10K type strain sequencing project: providing services to taxonomists for standard genome sequencing and annotation.</title>
        <authorList>
            <consortium name="The Broad Institute Genomics Platform"/>
            <consortium name="The Broad Institute Genome Sequencing Center for Infectious Disease"/>
            <person name="Wu L."/>
            <person name="Ma J."/>
        </authorList>
    </citation>
    <scope>NUCLEOTIDE SEQUENCE [LARGE SCALE GENOMIC DNA]</scope>
    <source>
        <strain evidence="3">KCTC 32041</strain>
    </source>
</reference>
<sequence length="152" mass="16442">MFDVLAYLLEEFNDPAACPERDDLGRQLAAAGFENEEISDALDWLDGLNQLNDGSYDGADAGSGFRCFSAEENARLSGEIRGLILFLEANGALSPAQREMLIDRLLAMPDDEISLPSAKLAALMVLWAQGAELPILLGEDLLCALHGEPTMQ</sequence>
<organism evidence="2 3">
    <name type="scientific">Vogesella alkaliphila</name>
    <dbReference type="NCBI Taxonomy" id="1193621"/>
    <lineage>
        <taxon>Bacteria</taxon>
        <taxon>Pseudomonadati</taxon>
        <taxon>Pseudomonadota</taxon>
        <taxon>Betaproteobacteria</taxon>
        <taxon>Neisseriales</taxon>
        <taxon>Chromobacteriaceae</taxon>
        <taxon>Vogesella</taxon>
    </lineage>
</organism>
<dbReference type="InterPro" id="IPR007456">
    <property type="entry name" value="Smg"/>
</dbReference>
<dbReference type="PANTHER" id="PTHR38692:SF1">
    <property type="entry name" value="PROTEIN SMG"/>
    <property type="match status" value="1"/>
</dbReference>
<dbReference type="HAMAP" id="MF_00598">
    <property type="entry name" value="Smg"/>
    <property type="match status" value="1"/>
</dbReference>
<dbReference type="PANTHER" id="PTHR38692">
    <property type="entry name" value="PROTEIN SMG"/>
    <property type="match status" value="1"/>
</dbReference>
<comment type="similarity">
    <text evidence="1">Belongs to the Smg family.</text>
</comment>
<dbReference type="Pfam" id="PF04361">
    <property type="entry name" value="DUF494"/>
    <property type="match status" value="1"/>
</dbReference>
<keyword evidence="3" id="KW-1185">Reference proteome</keyword>
<evidence type="ECO:0000256" key="1">
    <source>
        <dbReference type="HAMAP-Rule" id="MF_00598"/>
    </source>
</evidence>
<dbReference type="Proteomes" id="UP000600877">
    <property type="component" value="Unassembled WGS sequence"/>
</dbReference>
<proteinExistence type="inferred from homology"/>
<evidence type="ECO:0000313" key="2">
    <source>
        <dbReference type="EMBL" id="GGX87054.1"/>
    </source>
</evidence>
<protein>
    <recommendedName>
        <fullName evidence="1">Protein Smg homolog</fullName>
    </recommendedName>
</protein>